<dbReference type="Gene3D" id="1.10.260.40">
    <property type="entry name" value="lambda repressor-like DNA-binding domains"/>
    <property type="match status" value="1"/>
</dbReference>
<gene>
    <name evidence="2" type="ORF">M1L60_07375</name>
</gene>
<dbReference type="Pfam" id="PF13560">
    <property type="entry name" value="HTH_31"/>
    <property type="match status" value="1"/>
</dbReference>
<comment type="caution">
    <text evidence="2">The sequence shown here is derived from an EMBL/GenBank/DDBJ whole genome shotgun (WGS) entry which is preliminary data.</text>
</comment>
<dbReference type="EMBL" id="JAMYJR010000005">
    <property type="protein sequence ID" value="MCO8270415.1"/>
    <property type="molecule type" value="Genomic_DNA"/>
</dbReference>
<sequence>MDAFVVELRRLRNEAGLTLRELSLKVHVSDSSLSRYFTGQALPPWEVVATLADLGGGDHVELRRLWEGARRTRRQSRWPVVTEKPERRYGPVVGVCALVAASGAVGWALGRR</sequence>
<dbReference type="InterPro" id="IPR010982">
    <property type="entry name" value="Lambda_DNA-bd_dom_sf"/>
</dbReference>
<organism evidence="2 3">
    <name type="scientific">Paractinoplanes aksuensis</name>
    <dbReference type="NCBI Taxonomy" id="2939490"/>
    <lineage>
        <taxon>Bacteria</taxon>
        <taxon>Bacillati</taxon>
        <taxon>Actinomycetota</taxon>
        <taxon>Actinomycetes</taxon>
        <taxon>Micromonosporales</taxon>
        <taxon>Micromonosporaceae</taxon>
        <taxon>Paractinoplanes</taxon>
    </lineage>
</organism>
<dbReference type="PROSITE" id="PS50943">
    <property type="entry name" value="HTH_CROC1"/>
    <property type="match status" value="1"/>
</dbReference>
<reference evidence="2 3" key="1">
    <citation type="submission" date="2022-06" db="EMBL/GenBank/DDBJ databases">
        <title>New Species of the Genus Actinoplanes, ActinopZanes ferrugineus.</title>
        <authorList>
            <person name="Ding P."/>
        </authorList>
    </citation>
    <scope>NUCLEOTIDE SEQUENCE [LARGE SCALE GENOMIC DNA]</scope>
    <source>
        <strain evidence="2 3">TRM88003</strain>
    </source>
</reference>
<proteinExistence type="predicted"/>
<accession>A0ABT1DK43</accession>
<keyword evidence="3" id="KW-1185">Reference proteome</keyword>
<dbReference type="RefSeq" id="WP_253236553.1">
    <property type="nucleotide sequence ID" value="NZ_JAMYJR010000005.1"/>
</dbReference>
<evidence type="ECO:0000313" key="3">
    <source>
        <dbReference type="Proteomes" id="UP001523369"/>
    </source>
</evidence>
<name>A0ABT1DK43_9ACTN</name>
<dbReference type="CDD" id="cd00093">
    <property type="entry name" value="HTH_XRE"/>
    <property type="match status" value="1"/>
</dbReference>
<dbReference type="Proteomes" id="UP001523369">
    <property type="component" value="Unassembled WGS sequence"/>
</dbReference>
<feature type="domain" description="HTH cro/C1-type" evidence="1">
    <location>
        <begin position="8"/>
        <end position="62"/>
    </location>
</feature>
<evidence type="ECO:0000259" key="1">
    <source>
        <dbReference type="PROSITE" id="PS50943"/>
    </source>
</evidence>
<dbReference type="InterPro" id="IPR001387">
    <property type="entry name" value="Cro/C1-type_HTH"/>
</dbReference>
<dbReference type="SUPFAM" id="SSF47413">
    <property type="entry name" value="lambda repressor-like DNA-binding domains"/>
    <property type="match status" value="1"/>
</dbReference>
<protein>
    <submittedName>
        <fullName evidence="2">Helix-turn-helix domain-containing protein</fullName>
    </submittedName>
</protein>
<evidence type="ECO:0000313" key="2">
    <source>
        <dbReference type="EMBL" id="MCO8270415.1"/>
    </source>
</evidence>
<dbReference type="SMART" id="SM00530">
    <property type="entry name" value="HTH_XRE"/>
    <property type="match status" value="1"/>
</dbReference>